<dbReference type="PANTHER" id="PTHR42760:SF115">
    <property type="entry name" value="3-OXOACYL-[ACYL-CARRIER-PROTEIN] REDUCTASE FABG"/>
    <property type="match status" value="1"/>
</dbReference>
<dbReference type="PRINTS" id="PR00080">
    <property type="entry name" value="SDRFAMILY"/>
</dbReference>
<dbReference type="Proteomes" id="UP001168435">
    <property type="component" value="Unassembled WGS sequence"/>
</dbReference>
<sequence>MGKLEGKVAVVTGGTAGIGIGITQVFLEEGAKVVFCGRREERGREIEAGYRAEGYDATFVRCDMTVEQDVQNLLDRTVNTYGKVDILVNNAGVMHPFPITDMDMAKDYDAVMNVNIRAYFLATKLFSNAIGEGGSIVNIASVGGLGAAPTLSTYAASKAATISLTKSSGVELAPKGIRVNAICPGTIFSEMMPRDGEFTGSTLSRIPMGRGGEPREIGTVAAFLASDEASYVTATYIVVDGGMVA</sequence>
<dbReference type="PRINTS" id="PR00081">
    <property type="entry name" value="GDHRDH"/>
</dbReference>
<feature type="domain" description="Ketoreductase" evidence="3">
    <location>
        <begin position="7"/>
        <end position="185"/>
    </location>
</feature>
<dbReference type="Gene3D" id="3.40.50.720">
    <property type="entry name" value="NAD(P)-binding Rossmann-like Domain"/>
    <property type="match status" value="1"/>
</dbReference>
<keyword evidence="2 4" id="KW-0560">Oxidoreductase</keyword>
<dbReference type="GO" id="GO:0047936">
    <property type="term" value="F:glucose 1-dehydrogenase [NAD(P)+] activity"/>
    <property type="evidence" value="ECO:0007669"/>
    <property type="project" value="UniProtKB-EC"/>
</dbReference>
<evidence type="ECO:0000256" key="1">
    <source>
        <dbReference type="ARBA" id="ARBA00006484"/>
    </source>
</evidence>
<dbReference type="InterPro" id="IPR002347">
    <property type="entry name" value="SDR_fam"/>
</dbReference>
<dbReference type="InterPro" id="IPR057326">
    <property type="entry name" value="KR_dom"/>
</dbReference>
<evidence type="ECO:0000313" key="5">
    <source>
        <dbReference type="Proteomes" id="UP001168435"/>
    </source>
</evidence>
<dbReference type="InterPro" id="IPR036291">
    <property type="entry name" value="NAD(P)-bd_dom_sf"/>
</dbReference>
<reference evidence="4" key="1">
    <citation type="submission" date="2023-06" db="EMBL/GenBank/DDBJ databases">
        <authorList>
            <person name="Zeman M."/>
            <person name="Kubasova T."/>
            <person name="Jahodarova E."/>
            <person name="Nykrynova M."/>
            <person name="Rychlik I."/>
        </authorList>
    </citation>
    <scope>NUCLEOTIDE SEQUENCE</scope>
    <source>
        <strain evidence="4">176_SSukc20</strain>
    </source>
</reference>
<dbReference type="NCBIfam" id="NF005559">
    <property type="entry name" value="PRK07231.1"/>
    <property type="match status" value="1"/>
</dbReference>
<protein>
    <submittedName>
        <fullName evidence="4">Glucose 1-dehydrogenase</fullName>
        <ecNumber evidence="4">1.1.1.47</ecNumber>
    </submittedName>
</protein>
<dbReference type="EC" id="1.1.1.47" evidence="4"/>
<evidence type="ECO:0000259" key="3">
    <source>
        <dbReference type="SMART" id="SM00822"/>
    </source>
</evidence>
<dbReference type="SMART" id="SM00822">
    <property type="entry name" value="PKS_KR"/>
    <property type="match status" value="1"/>
</dbReference>
<proteinExistence type="inferred from homology"/>
<evidence type="ECO:0000256" key="2">
    <source>
        <dbReference type="ARBA" id="ARBA00023002"/>
    </source>
</evidence>
<dbReference type="RefSeq" id="WP_289835069.1">
    <property type="nucleotide sequence ID" value="NZ_JAUEIQ010000001.1"/>
</dbReference>
<organism evidence="4 5">
    <name type="scientific">Collinsella ihumii</name>
    <dbReference type="NCBI Taxonomy" id="1720204"/>
    <lineage>
        <taxon>Bacteria</taxon>
        <taxon>Bacillati</taxon>
        <taxon>Actinomycetota</taxon>
        <taxon>Coriobacteriia</taxon>
        <taxon>Coriobacteriales</taxon>
        <taxon>Coriobacteriaceae</taxon>
        <taxon>Collinsella</taxon>
    </lineage>
</organism>
<evidence type="ECO:0000313" key="4">
    <source>
        <dbReference type="EMBL" id="MDN0062879.1"/>
    </source>
</evidence>
<keyword evidence="5" id="KW-1185">Reference proteome</keyword>
<dbReference type="Pfam" id="PF13561">
    <property type="entry name" value="adh_short_C2"/>
    <property type="match status" value="1"/>
</dbReference>
<dbReference type="SUPFAM" id="SSF51735">
    <property type="entry name" value="NAD(P)-binding Rossmann-fold domains"/>
    <property type="match status" value="1"/>
</dbReference>
<dbReference type="CDD" id="cd05233">
    <property type="entry name" value="SDR_c"/>
    <property type="match status" value="1"/>
</dbReference>
<comment type="caution">
    <text evidence="4">The sequence shown here is derived from an EMBL/GenBank/DDBJ whole genome shotgun (WGS) entry which is preliminary data.</text>
</comment>
<accession>A0ABT7XBU7</accession>
<gene>
    <name evidence="4" type="ORF">QVN30_00965</name>
</gene>
<reference evidence="4" key="2">
    <citation type="submission" date="2024-05" db="EMBL/GenBank/DDBJ databases">
        <title>Identification and characterization of horizontal gene transfer across gut microbiota members of farm animals based on homology search.</title>
        <authorList>
            <person name="Schwarzerova J."/>
            <person name="Nykrynova M."/>
            <person name="Jureckova K."/>
            <person name="Cejkova D."/>
            <person name="Rychlik I."/>
        </authorList>
    </citation>
    <scope>NUCLEOTIDE SEQUENCE</scope>
    <source>
        <strain evidence="4">176_SSukc20</strain>
    </source>
</reference>
<name>A0ABT7XBU7_9ACTN</name>
<comment type="similarity">
    <text evidence="1">Belongs to the short-chain dehydrogenases/reductases (SDR) family.</text>
</comment>
<dbReference type="EMBL" id="JAUEIQ010000001">
    <property type="protein sequence ID" value="MDN0062879.1"/>
    <property type="molecule type" value="Genomic_DNA"/>
</dbReference>
<dbReference type="PANTHER" id="PTHR42760">
    <property type="entry name" value="SHORT-CHAIN DEHYDROGENASES/REDUCTASES FAMILY MEMBER"/>
    <property type="match status" value="1"/>
</dbReference>